<dbReference type="InterPro" id="IPR032466">
    <property type="entry name" value="Metal_Hydrolase"/>
</dbReference>
<dbReference type="CDD" id="cd01310">
    <property type="entry name" value="TatD_DNAse"/>
    <property type="match status" value="1"/>
</dbReference>
<organism evidence="2 3">
    <name type="scientific">Candidatus Acidianus copahuensis</name>
    <dbReference type="NCBI Taxonomy" id="1160895"/>
    <lineage>
        <taxon>Archaea</taxon>
        <taxon>Thermoproteota</taxon>
        <taxon>Thermoprotei</taxon>
        <taxon>Sulfolobales</taxon>
        <taxon>Sulfolobaceae</taxon>
        <taxon>Acidianus</taxon>
    </lineage>
</organism>
<keyword evidence="2" id="KW-0378">Hydrolase</keyword>
<feature type="binding site" evidence="1">
    <location>
        <position position="8"/>
    </location>
    <ligand>
        <name>a divalent metal cation</name>
        <dbReference type="ChEBI" id="CHEBI:60240"/>
        <label>1</label>
    </ligand>
</feature>
<dbReference type="Pfam" id="PF01026">
    <property type="entry name" value="TatD_DNase"/>
    <property type="match status" value="1"/>
</dbReference>
<reference evidence="2 3" key="1">
    <citation type="submission" date="2014-03" db="EMBL/GenBank/DDBJ databases">
        <title>Draft genome sequence of the novel thermoacidophilic archaea Acidianus copahuensis ALE1 strain, isolated from Copahue volcanic area in Neuquen Argentina.</title>
        <authorList>
            <person name="Urbieta M.S."/>
            <person name="Rascovan N."/>
            <person name="Castro C."/>
            <person name="Revale S."/>
            <person name="Giaveno M.A."/>
            <person name="Vazquez M.P."/>
            <person name="Donati E.R."/>
        </authorList>
    </citation>
    <scope>NUCLEOTIDE SEQUENCE [LARGE SCALE GENOMIC DNA]</scope>
    <source>
        <strain evidence="2 3">ALE1</strain>
    </source>
</reference>
<dbReference type="AlphaFoldDB" id="A0A031LNT1"/>
<sequence>MLIDIHAHVDSNEFFQDIGNVISRCNIIIVNAGVDYESDLRTLELSTKFSNVFPAIGLHPEFVEKVNELENVIPLVDRAVAISEVGLDYYWVKDEEARRRQINILNIFLEIGEKKNKPLIVHIRGGIKDFLDMIGSFNVKFVMHAFEGSIKNALKIEDLGGYISIPPIIVRDKYRQQIVKQININNLLTETDSPFLPPRKGERNEPCNVKYSIEKIAEIKAIPLVEVEKYIENNFKKLINL</sequence>
<dbReference type="InterPro" id="IPR001130">
    <property type="entry name" value="TatD-like"/>
</dbReference>
<dbReference type="RefSeq" id="WP_048100257.1">
    <property type="nucleotide sequence ID" value="NZ_JFZT01000048.1"/>
</dbReference>
<dbReference type="PANTHER" id="PTHR46124">
    <property type="entry name" value="D-AMINOACYL-TRNA DEACYLASE"/>
    <property type="match status" value="1"/>
</dbReference>
<feature type="binding site" evidence="1">
    <location>
        <position position="144"/>
    </location>
    <ligand>
        <name>a divalent metal cation</name>
        <dbReference type="ChEBI" id="CHEBI:60240"/>
        <label>2</label>
    </ligand>
</feature>
<dbReference type="SUPFAM" id="SSF51556">
    <property type="entry name" value="Metallo-dependent hydrolases"/>
    <property type="match status" value="1"/>
</dbReference>
<proteinExistence type="predicted"/>
<evidence type="ECO:0000313" key="3">
    <source>
        <dbReference type="Proteomes" id="UP000024332"/>
    </source>
</evidence>
<gene>
    <name evidence="2" type="ORF">CM19_10360</name>
</gene>
<dbReference type="STRING" id="1160895.CM19_10360"/>
<feature type="binding site" evidence="1">
    <location>
        <position position="6"/>
    </location>
    <ligand>
        <name>a divalent metal cation</name>
        <dbReference type="ChEBI" id="CHEBI:60240"/>
        <label>1</label>
    </ligand>
</feature>
<feature type="binding site" evidence="1">
    <location>
        <position position="84"/>
    </location>
    <ligand>
        <name>a divalent metal cation</name>
        <dbReference type="ChEBI" id="CHEBI:60240"/>
        <label>1</label>
    </ligand>
</feature>
<name>A0A031LNT1_9CREN</name>
<evidence type="ECO:0000256" key="1">
    <source>
        <dbReference type="PIRSR" id="PIRSR005902-1"/>
    </source>
</evidence>
<protein>
    <submittedName>
        <fullName evidence="2">Hydrolase TatD</fullName>
    </submittedName>
</protein>
<dbReference type="OrthoDB" id="26412at2157"/>
<comment type="caution">
    <text evidence="2">The sequence shown here is derived from an EMBL/GenBank/DDBJ whole genome shotgun (WGS) entry which is preliminary data.</text>
</comment>
<dbReference type="Gene3D" id="3.20.20.140">
    <property type="entry name" value="Metal-dependent hydrolases"/>
    <property type="match status" value="1"/>
</dbReference>
<feature type="binding site" evidence="1">
    <location>
        <position position="192"/>
    </location>
    <ligand>
        <name>a divalent metal cation</name>
        <dbReference type="ChEBI" id="CHEBI:60240"/>
        <label>1</label>
    </ligand>
</feature>
<dbReference type="GO" id="GO:0016788">
    <property type="term" value="F:hydrolase activity, acting on ester bonds"/>
    <property type="evidence" value="ECO:0007669"/>
    <property type="project" value="InterPro"/>
</dbReference>
<keyword evidence="1" id="KW-0479">Metal-binding</keyword>
<dbReference type="Proteomes" id="UP000024332">
    <property type="component" value="Unassembled WGS sequence"/>
</dbReference>
<dbReference type="PIRSF" id="PIRSF005902">
    <property type="entry name" value="DNase_TatD"/>
    <property type="match status" value="1"/>
</dbReference>
<dbReference type="PANTHER" id="PTHR46124:SF2">
    <property type="entry name" value="D-AMINOACYL-TRNA DEACYLASE"/>
    <property type="match status" value="1"/>
</dbReference>
<dbReference type="EMBL" id="JFZT01000048">
    <property type="protein sequence ID" value="EZQ03219.1"/>
    <property type="molecule type" value="Genomic_DNA"/>
</dbReference>
<keyword evidence="3" id="KW-1185">Reference proteome</keyword>
<feature type="binding site" evidence="1">
    <location>
        <position position="122"/>
    </location>
    <ligand>
        <name>a divalent metal cation</name>
        <dbReference type="ChEBI" id="CHEBI:60240"/>
        <label>2</label>
    </ligand>
</feature>
<dbReference type="GO" id="GO:0046872">
    <property type="term" value="F:metal ion binding"/>
    <property type="evidence" value="ECO:0007669"/>
    <property type="project" value="UniProtKB-KW"/>
</dbReference>
<evidence type="ECO:0000313" key="2">
    <source>
        <dbReference type="EMBL" id="EZQ03219.1"/>
    </source>
</evidence>
<accession>A0A031LNT1</accession>